<dbReference type="SUPFAM" id="SSF54427">
    <property type="entry name" value="NTF2-like"/>
    <property type="match status" value="1"/>
</dbReference>
<proteinExistence type="predicted"/>
<dbReference type="Pfam" id="PF12680">
    <property type="entry name" value="SnoaL_2"/>
    <property type="match status" value="1"/>
</dbReference>
<organism evidence="2 3">
    <name type="scientific">Sphingobium fuliginis (strain ATCC 27551)</name>
    <dbReference type="NCBI Taxonomy" id="336203"/>
    <lineage>
        <taxon>Bacteria</taxon>
        <taxon>Pseudomonadati</taxon>
        <taxon>Pseudomonadota</taxon>
        <taxon>Alphaproteobacteria</taxon>
        <taxon>Sphingomonadales</taxon>
        <taxon>Sphingomonadaceae</taxon>
        <taxon>Sphingobium</taxon>
    </lineage>
</organism>
<reference evidence="2 3" key="2">
    <citation type="journal article" date="2013" name="Environ. Sci. Technol.">
        <title>The 4-tert-butylphenol-utilizing bacterium Sphingobium fuliginis OMI can degrade bisphenols via phenolic ring hydroxylation and meta-cleavage pathway.</title>
        <authorList>
            <person name="Ogata Y."/>
            <person name="Goda S."/>
            <person name="Toyama T."/>
            <person name="Sei K."/>
            <person name="Ike M."/>
        </authorList>
    </citation>
    <scope>NUCLEOTIDE SEQUENCE [LARGE SCALE GENOMIC DNA]</scope>
    <source>
        <strain evidence="2 3">OMI</strain>
    </source>
</reference>
<dbReference type="RefSeq" id="WP_099186071.1">
    <property type="nucleotide sequence ID" value="NZ_BEWI01000032.1"/>
</dbReference>
<evidence type="ECO:0000259" key="1">
    <source>
        <dbReference type="Pfam" id="PF12680"/>
    </source>
</evidence>
<dbReference type="InterPro" id="IPR037401">
    <property type="entry name" value="SnoaL-like"/>
</dbReference>
<accession>A0A292ZH85</accession>
<comment type="caution">
    <text evidence="2">The sequence shown here is derived from an EMBL/GenBank/DDBJ whole genome shotgun (WGS) entry which is preliminary data.</text>
</comment>
<sequence>MAINLPHPLGPYYEAKNRQDLDAIIDMFAPDAIVLDEGNVLRGHKEIYGWMERTAKRLAVQSEVIAARQEGGRDVVTAIVSGDFKGSPVKLSYAFTLKDGKIARLEIA</sequence>
<dbReference type="Gene3D" id="3.10.450.50">
    <property type="match status" value="1"/>
</dbReference>
<evidence type="ECO:0000313" key="2">
    <source>
        <dbReference type="EMBL" id="GAY22175.1"/>
    </source>
</evidence>
<dbReference type="EMBL" id="BEWI01000032">
    <property type="protein sequence ID" value="GAY22175.1"/>
    <property type="molecule type" value="Genomic_DNA"/>
</dbReference>
<dbReference type="InterPro" id="IPR032710">
    <property type="entry name" value="NTF2-like_dom_sf"/>
</dbReference>
<reference evidence="2 3" key="1">
    <citation type="journal article" date="2013" name="Biodegradation">
        <title>Occurrence of 4-tert-butylphenol (4-t-BP) biodegradation in an aquatic sample caused by the presence of Spirodela polyrrhiza and isolation of a 4-t-BP-utilizing bacterium.</title>
        <authorList>
            <person name="Ogata Y."/>
            <person name="Toyama T."/>
            <person name="Yu N."/>
            <person name="Wang X."/>
            <person name="Sei K."/>
            <person name="Ike M."/>
        </authorList>
    </citation>
    <scope>NUCLEOTIDE SEQUENCE [LARGE SCALE GENOMIC DNA]</scope>
    <source>
        <strain evidence="2 3">OMI</strain>
    </source>
</reference>
<protein>
    <recommendedName>
        <fullName evidence="1">SnoaL-like domain-containing protein</fullName>
    </recommendedName>
</protein>
<dbReference type="Proteomes" id="UP000221538">
    <property type="component" value="Unassembled WGS sequence"/>
</dbReference>
<evidence type="ECO:0000313" key="3">
    <source>
        <dbReference type="Proteomes" id="UP000221538"/>
    </source>
</evidence>
<dbReference type="AlphaFoldDB" id="A0A292ZH85"/>
<feature type="domain" description="SnoaL-like" evidence="1">
    <location>
        <begin position="12"/>
        <end position="104"/>
    </location>
</feature>
<gene>
    <name evidence="2" type="ORF">SFOMI_2730</name>
</gene>
<name>A0A292ZH85_SPHSA</name>